<evidence type="ECO:0000313" key="1">
    <source>
        <dbReference type="EMBL" id="ANU20560.1"/>
    </source>
</evidence>
<name>A0A1C7E9K3_9BACL</name>
<evidence type="ECO:0000313" key="2">
    <source>
        <dbReference type="Proteomes" id="UP000092650"/>
    </source>
</evidence>
<dbReference type="KEGG" id="ppla:BBI15_10195"/>
<proteinExistence type="predicted"/>
<reference evidence="1" key="1">
    <citation type="submission" date="2016-10" db="EMBL/GenBank/DDBJ databases">
        <authorList>
            <person name="See-Too W.S."/>
        </authorList>
    </citation>
    <scope>NUCLEOTIDE SEQUENCE [LARGE SCALE GENOMIC DNA]</scope>
    <source>
        <strain evidence="1">DSM 23997</strain>
    </source>
</reference>
<dbReference type="EMBL" id="CP016539">
    <property type="protein sequence ID" value="ANU20560.1"/>
    <property type="molecule type" value="Genomic_DNA"/>
</dbReference>
<evidence type="ECO:0008006" key="3">
    <source>
        <dbReference type="Google" id="ProtNLM"/>
    </source>
</evidence>
<dbReference type="OrthoDB" id="1956884at2"/>
<protein>
    <recommendedName>
        <fullName evidence="3">PD-(D/E)XK endonuclease-like domain-containing protein</fullName>
    </recommendedName>
</protein>
<dbReference type="STRING" id="1038856.BBI15_10195"/>
<dbReference type="RefSeq" id="WP_068870693.1">
    <property type="nucleotide sequence ID" value="NZ_CP016539.2"/>
</dbReference>
<organism evidence="1 2">
    <name type="scientific">Planococcus plakortidis</name>
    <dbReference type="NCBI Taxonomy" id="1038856"/>
    <lineage>
        <taxon>Bacteria</taxon>
        <taxon>Bacillati</taxon>
        <taxon>Bacillota</taxon>
        <taxon>Bacilli</taxon>
        <taxon>Bacillales</taxon>
        <taxon>Caryophanaceae</taxon>
        <taxon>Planococcus</taxon>
    </lineage>
</organism>
<gene>
    <name evidence="1" type="ORF">BBI15_10195</name>
</gene>
<sequence length="869" mass="101200">MRQVLTYRVPGDLTWKESVFQKEYADVMHIVATPTLLESLSEGCWWIKAPIVTIGSVLEGIFGKGWSSPRAQMKQFLAVSSALEELWGESVSTSERKLIFSFKKNRKEIIYTLRILCELRLMDSIESGTEEEELLVKLWGKVKDQFELRDWEAVLLKKEGAFEKVLVDIFKDMGTPSELEKHNIFDEAFQSDRSVVKSLQKKKLILHGFYFITPIQEYLFKILEEKYELVFLNLYNEDYPATFRIVEEFLQKGKWTWQPSFNEPGYRIHPLAASLLLGFEGEEVSARKKDVTVHRFTDLTEFIRKEKSRREASDKPFEHVVTSRGGQAREQLYYSDLLVKKNHSLLEYPIGRFLFTLHGIIHEKKNPEDGESRYYEAVTPESMKTLFSSGYLVYKNPENGQTINMKSYLKELEMLLPYFSLGDGYIQGKEKNEPTIEEWIVKIDEIIEEKLSWSQEGIPDSRVHRLHSKPFEQLSYFKLGIEDLYIIKKGFLAVKEMSEDLFGSQSELNITGYIKKLKKYTEAPLDAEIIREEKEVIHGLLKQMDELTEDELTFRVSDISQGLRYFLTSGLPSEKDDESEKIDRLGGLYLGDGIPFKSNRDIHLAFADHKSLPSIVKYKLWPLSSKTEERLTKHRPELGLFRVHSRFAGSMNRYLLYAMFSSADNVRISFVEDLNEETGLRLAAYFKMIGLEGETTSVKADKHKANLTEAVAPSMDFSNWSEMMEEEWKLCKKRAIFSYILNDYSSFQEDFHQRNIFSGLLWEAHNVFGDWENAYNSIEALFPQYSSEYKKFVKKQNMKKKNRRYKIKYYEVEDYQYATVVRTSRLLGMSKENDDTSEQKGSIASPGYNCRFCPHLNICAEGVYPKDGR</sequence>
<accession>A0A1C7E9K3</accession>
<dbReference type="Proteomes" id="UP000092650">
    <property type="component" value="Chromosome"/>
</dbReference>
<dbReference type="AlphaFoldDB" id="A0A1C7E9K3"/>
<keyword evidence="2" id="KW-1185">Reference proteome</keyword>